<keyword evidence="2" id="KW-1185">Reference proteome</keyword>
<organism evidence="1 2">
    <name type="scientific">Hypsibius exemplaris</name>
    <name type="common">Freshwater tardigrade</name>
    <dbReference type="NCBI Taxonomy" id="2072580"/>
    <lineage>
        <taxon>Eukaryota</taxon>
        <taxon>Metazoa</taxon>
        <taxon>Ecdysozoa</taxon>
        <taxon>Tardigrada</taxon>
        <taxon>Eutardigrada</taxon>
        <taxon>Parachela</taxon>
        <taxon>Hypsibioidea</taxon>
        <taxon>Hypsibiidae</taxon>
        <taxon>Hypsibius</taxon>
    </lineage>
</organism>
<gene>
    <name evidence="1" type="ORF">BV898_08548</name>
</gene>
<sequence length="76" mass="8546">MTDITTTSTTTMPGETVVYCKEKTEVKDGKTIHKLEKETIGPDGIAMLHTEEQKTYIDSDGKEHSKVKIETKPLYD</sequence>
<dbReference type="OrthoDB" id="10350182at2759"/>
<proteinExistence type="predicted"/>
<dbReference type="EMBL" id="MTYJ01000062">
    <property type="protein sequence ID" value="OQV17297.1"/>
    <property type="molecule type" value="Genomic_DNA"/>
</dbReference>
<dbReference type="Proteomes" id="UP000192578">
    <property type="component" value="Unassembled WGS sequence"/>
</dbReference>
<evidence type="ECO:0000313" key="1">
    <source>
        <dbReference type="EMBL" id="OQV17297.1"/>
    </source>
</evidence>
<name>A0A1W0WQ72_HYPEX</name>
<protein>
    <submittedName>
        <fullName evidence="1">Uncharacterized protein</fullName>
    </submittedName>
</protein>
<evidence type="ECO:0000313" key="2">
    <source>
        <dbReference type="Proteomes" id="UP000192578"/>
    </source>
</evidence>
<comment type="caution">
    <text evidence="1">The sequence shown here is derived from an EMBL/GenBank/DDBJ whole genome shotgun (WGS) entry which is preliminary data.</text>
</comment>
<accession>A0A1W0WQ72</accession>
<reference evidence="2" key="1">
    <citation type="submission" date="2017-01" db="EMBL/GenBank/DDBJ databases">
        <title>Comparative genomics of anhydrobiosis in the tardigrade Hypsibius dujardini.</title>
        <authorList>
            <person name="Yoshida Y."/>
            <person name="Koutsovoulos G."/>
            <person name="Laetsch D."/>
            <person name="Stevens L."/>
            <person name="Kumar S."/>
            <person name="Horikawa D."/>
            <person name="Ishino K."/>
            <person name="Komine S."/>
            <person name="Tomita M."/>
            <person name="Blaxter M."/>
            <person name="Arakawa K."/>
        </authorList>
    </citation>
    <scope>NUCLEOTIDE SEQUENCE [LARGE SCALE GENOMIC DNA]</scope>
    <source>
        <strain evidence="2">Z151</strain>
    </source>
</reference>
<dbReference type="AlphaFoldDB" id="A0A1W0WQ72"/>